<dbReference type="PANTHER" id="PTHR24220">
    <property type="entry name" value="IMPORT ATP-BINDING PROTEIN"/>
    <property type="match status" value="1"/>
</dbReference>
<dbReference type="CDD" id="cd03255">
    <property type="entry name" value="ABC_MJ0796_LolCDE_FtsE"/>
    <property type="match status" value="1"/>
</dbReference>
<dbReference type="AlphaFoldDB" id="A0A429X0E9"/>
<evidence type="ECO:0000256" key="4">
    <source>
        <dbReference type="ARBA" id="ARBA00022840"/>
    </source>
</evidence>
<dbReference type="GO" id="GO:0016887">
    <property type="term" value="F:ATP hydrolysis activity"/>
    <property type="evidence" value="ECO:0007669"/>
    <property type="project" value="InterPro"/>
</dbReference>
<comment type="caution">
    <text evidence="6">The sequence shown here is derived from an EMBL/GenBank/DDBJ whole genome shotgun (WGS) entry which is preliminary data.</text>
</comment>
<dbReference type="GO" id="GO:0098796">
    <property type="term" value="C:membrane protein complex"/>
    <property type="evidence" value="ECO:0007669"/>
    <property type="project" value="UniProtKB-ARBA"/>
</dbReference>
<dbReference type="InterPro" id="IPR003593">
    <property type="entry name" value="AAA+_ATPase"/>
</dbReference>
<dbReference type="Pfam" id="PF00005">
    <property type="entry name" value="ABC_tran"/>
    <property type="match status" value="1"/>
</dbReference>
<evidence type="ECO:0000313" key="6">
    <source>
        <dbReference type="EMBL" id="RST56936.1"/>
    </source>
</evidence>
<dbReference type="InterPro" id="IPR017871">
    <property type="entry name" value="ABC_transporter-like_CS"/>
</dbReference>
<dbReference type="PROSITE" id="PS00211">
    <property type="entry name" value="ABC_TRANSPORTER_1"/>
    <property type="match status" value="1"/>
</dbReference>
<protein>
    <submittedName>
        <fullName evidence="6">ABC transporter ATP-binding protein</fullName>
    </submittedName>
</protein>
<dbReference type="RefSeq" id="WP_120119577.1">
    <property type="nucleotide sequence ID" value="NZ_QYTW02000052.1"/>
</dbReference>
<name>A0A429X0E9_SIMTE</name>
<dbReference type="EMBL" id="QYTW02000052">
    <property type="protein sequence ID" value="RST56936.1"/>
    <property type="molecule type" value="Genomic_DNA"/>
</dbReference>
<proteinExistence type="inferred from homology"/>
<evidence type="ECO:0000259" key="5">
    <source>
        <dbReference type="PROSITE" id="PS50893"/>
    </source>
</evidence>
<dbReference type="GO" id="GO:0005524">
    <property type="term" value="F:ATP binding"/>
    <property type="evidence" value="ECO:0007669"/>
    <property type="project" value="UniProtKB-KW"/>
</dbReference>
<keyword evidence="2" id="KW-0813">Transport</keyword>
<dbReference type="InterPro" id="IPR003439">
    <property type="entry name" value="ABC_transporter-like_ATP-bd"/>
</dbReference>
<dbReference type="FunFam" id="3.40.50.300:FF:000032">
    <property type="entry name" value="Export ABC transporter ATP-binding protein"/>
    <property type="match status" value="1"/>
</dbReference>
<dbReference type="Proteomes" id="UP000287296">
    <property type="component" value="Unassembled WGS sequence"/>
</dbReference>
<organism evidence="6 7">
    <name type="scientific">Siminovitchia terrae</name>
    <name type="common">Bacillus terrae</name>
    <dbReference type="NCBI Taxonomy" id="1914933"/>
    <lineage>
        <taxon>Bacteria</taxon>
        <taxon>Bacillati</taxon>
        <taxon>Bacillota</taxon>
        <taxon>Bacilli</taxon>
        <taxon>Bacillales</taxon>
        <taxon>Bacillaceae</taxon>
        <taxon>Siminovitchia</taxon>
    </lineage>
</organism>
<reference evidence="6 7" key="1">
    <citation type="submission" date="2018-12" db="EMBL/GenBank/DDBJ databases">
        <authorList>
            <person name="Sun L."/>
            <person name="Chen Z."/>
        </authorList>
    </citation>
    <scope>NUCLEOTIDE SEQUENCE [LARGE SCALE GENOMIC DNA]</scope>
    <source>
        <strain evidence="6 7">LMG 29736</strain>
    </source>
</reference>
<dbReference type="InterPro" id="IPR015854">
    <property type="entry name" value="ABC_transpr_LolD-like"/>
</dbReference>
<dbReference type="GO" id="GO:0022857">
    <property type="term" value="F:transmembrane transporter activity"/>
    <property type="evidence" value="ECO:0007669"/>
    <property type="project" value="UniProtKB-ARBA"/>
</dbReference>
<evidence type="ECO:0000256" key="3">
    <source>
        <dbReference type="ARBA" id="ARBA00022741"/>
    </source>
</evidence>
<evidence type="ECO:0000313" key="7">
    <source>
        <dbReference type="Proteomes" id="UP000287296"/>
    </source>
</evidence>
<dbReference type="InterPro" id="IPR017911">
    <property type="entry name" value="MacB-like_ATP-bd"/>
</dbReference>
<evidence type="ECO:0000256" key="1">
    <source>
        <dbReference type="ARBA" id="ARBA00005417"/>
    </source>
</evidence>
<keyword evidence="3" id="KW-0547">Nucleotide-binding</keyword>
<keyword evidence="4 6" id="KW-0067">ATP-binding</keyword>
<dbReference type="SUPFAM" id="SSF52540">
    <property type="entry name" value="P-loop containing nucleoside triphosphate hydrolases"/>
    <property type="match status" value="1"/>
</dbReference>
<feature type="domain" description="ABC transporter" evidence="5">
    <location>
        <begin position="5"/>
        <end position="226"/>
    </location>
</feature>
<dbReference type="SMART" id="SM00382">
    <property type="entry name" value="AAA"/>
    <property type="match status" value="1"/>
</dbReference>
<dbReference type="GO" id="GO:0005886">
    <property type="term" value="C:plasma membrane"/>
    <property type="evidence" value="ECO:0007669"/>
    <property type="project" value="TreeGrafter"/>
</dbReference>
<gene>
    <name evidence="6" type="ORF">D5F11_025470</name>
</gene>
<comment type="similarity">
    <text evidence="1">Belongs to the ABC transporter superfamily.</text>
</comment>
<dbReference type="PROSITE" id="PS50893">
    <property type="entry name" value="ABC_TRANSPORTER_2"/>
    <property type="match status" value="1"/>
</dbReference>
<sequence length="229" mass="25525">MYTMIRLENVTKSYGEGDNSFSALKNITLDFNCEEVTLITGTSGSGKSTLLNIISTLESPTSGDVFYDNQNISYLNSDELAEIRSQNIGFVFQQFHLLPNRTAHENILIPLLHQRVNFDKEKRGLEVLESVGLKDKANAFPSQLSGGQQQRVAIARALATNPDWILADEPTGNLDSVNGQKIYELLFKIKKERGCGLIIITHDPSLVAKTDRVIELKDGMLRQDLLKGR</sequence>
<accession>A0A429X0E9</accession>
<dbReference type="Gene3D" id="3.40.50.300">
    <property type="entry name" value="P-loop containing nucleotide triphosphate hydrolases"/>
    <property type="match status" value="1"/>
</dbReference>
<dbReference type="InterPro" id="IPR027417">
    <property type="entry name" value="P-loop_NTPase"/>
</dbReference>
<dbReference type="PANTHER" id="PTHR24220:SF86">
    <property type="entry name" value="ABC TRANSPORTER ABCH.1"/>
    <property type="match status" value="1"/>
</dbReference>
<evidence type="ECO:0000256" key="2">
    <source>
        <dbReference type="ARBA" id="ARBA00022448"/>
    </source>
</evidence>
<dbReference type="OrthoDB" id="9791546at2"/>